<feature type="transmembrane region" description="Helical" evidence="1">
    <location>
        <begin position="100"/>
        <end position="119"/>
    </location>
</feature>
<dbReference type="KEGG" id="est:DN752_17010"/>
<dbReference type="SUPFAM" id="SSF57798">
    <property type="entry name" value="Casein kinase II beta subunit"/>
    <property type="match status" value="1"/>
</dbReference>
<dbReference type="InterPro" id="IPR035991">
    <property type="entry name" value="Casein_kinase_II_beta-like"/>
</dbReference>
<feature type="transmembrane region" description="Helical" evidence="1">
    <location>
        <begin position="74"/>
        <end position="94"/>
    </location>
</feature>
<keyword evidence="3" id="KW-1185">Reference proteome</keyword>
<dbReference type="GO" id="GO:0019887">
    <property type="term" value="F:protein kinase regulator activity"/>
    <property type="evidence" value="ECO:0007669"/>
    <property type="project" value="InterPro"/>
</dbReference>
<gene>
    <name evidence="2" type="ORF">DN752_17010</name>
</gene>
<keyword evidence="1" id="KW-0812">Transmembrane</keyword>
<dbReference type="OrthoDB" id="9790326at2"/>
<reference evidence="2 3" key="1">
    <citation type="submission" date="2018-06" db="EMBL/GenBank/DDBJ databases">
        <title>Echinicola strongylocentroti sp. nov., isolated from a sea urchin Strongylocentrotus intermedius.</title>
        <authorList>
            <person name="Bae S.S."/>
        </authorList>
    </citation>
    <scope>NUCLEOTIDE SEQUENCE [LARGE SCALE GENOMIC DNA]</scope>
    <source>
        <strain evidence="2 3">MEBiC08714</strain>
    </source>
</reference>
<protein>
    <submittedName>
        <fullName evidence="2">DUF983 domain-containing protein</fullName>
    </submittedName>
</protein>
<dbReference type="Proteomes" id="UP000248688">
    <property type="component" value="Chromosome"/>
</dbReference>
<dbReference type="Pfam" id="PF06170">
    <property type="entry name" value="DUF983"/>
    <property type="match status" value="1"/>
</dbReference>
<dbReference type="GO" id="GO:0005956">
    <property type="term" value="C:protein kinase CK2 complex"/>
    <property type="evidence" value="ECO:0007669"/>
    <property type="project" value="InterPro"/>
</dbReference>
<evidence type="ECO:0000313" key="3">
    <source>
        <dbReference type="Proteomes" id="UP000248688"/>
    </source>
</evidence>
<accession>A0A2Z4IKQ9</accession>
<sequence length="139" mass="15497">MIGFFIIFVSAKKMVNMKSKGAAILAAKCPKCHKGNVFPVSLFSFRKLSKVNAHCPHCGVSLEPEPDFYYGAMYISYALSVGLLINVMIILNFFFGDPDLWVYLVSVAVANVLLLPVMLRYSKVLYLYVAGKLRYDPSA</sequence>
<keyword evidence="1" id="KW-1133">Transmembrane helix</keyword>
<keyword evidence="1" id="KW-0472">Membrane</keyword>
<evidence type="ECO:0000313" key="2">
    <source>
        <dbReference type="EMBL" id="AWW31691.1"/>
    </source>
</evidence>
<dbReference type="InterPro" id="IPR009325">
    <property type="entry name" value="DUF983"/>
</dbReference>
<dbReference type="EMBL" id="CP030041">
    <property type="protein sequence ID" value="AWW31691.1"/>
    <property type="molecule type" value="Genomic_DNA"/>
</dbReference>
<organism evidence="2 3">
    <name type="scientific">Echinicola strongylocentroti</name>
    <dbReference type="NCBI Taxonomy" id="1795355"/>
    <lineage>
        <taxon>Bacteria</taxon>
        <taxon>Pseudomonadati</taxon>
        <taxon>Bacteroidota</taxon>
        <taxon>Cytophagia</taxon>
        <taxon>Cytophagales</taxon>
        <taxon>Cyclobacteriaceae</taxon>
        <taxon>Echinicola</taxon>
    </lineage>
</organism>
<evidence type="ECO:0000256" key="1">
    <source>
        <dbReference type="SAM" id="Phobius"/>
    </source>
</evidence>
<dbReference type="AlphaFoldDB" id="A0A2Z4IKQ9"/>
<name>A0A2Z4IKQ9_9BACT</name>
<proteinExistence type="predicted"/>